<dbReference type="Pfam" id="PF14903">
    <property type="entry name" value="WG_beta_rep"/>
    <property type="match status" value="1"/>
</dbReference>
<comment type="caution">
    <text evidence="1">The sequence shown here is derived from an EMBL/GenBank/DDBJ whole genome shotgun (WGS) entry which is preliminary data.</text>
</comment>
<gene>
    <name evidence="1" type="ORF">GL567_01800</name>
</gene>
<protein>
    <recommendedName>
        <fullName evidence="3">WG repeat-containing protein</fullName>
    </recommendedName>
</protein>
<accession>A0A6N6BCY8</accession>
<proteinExistence type="predicted"/>
<name>A0A6N6BCY8_CAMLA</name>
<dbReference type="EMBL" id="AANNSE010000002">
    <property type="protein sequence ID" value="EDP6814313.1"/>
    <property type="molecule type" value="Genomic_DNA"/>
</dbReference>
<dbReference type="SUPFAM" id="SSF69360">
    <property type="entry name" value="Cell wall binding repeat"/>
    <property type="match status" value="1"/>
</dbReference>
<organism evidence="1 2">
    <name type="scientific">Campylobacter lari</name>
    <dbReference type="NCBI Taxonomy" id="201"/>
    <lineage>
        <taxon>Bacteria</taxon>
        <taxon>Pseudomonadati</taxon>
        <taxon>Campylobacterota</taxon>
        <taxon>Epsilonproteobacteria</taxon>
        <taxon>Campylobacterales</taxon>
        <taxon>Campylobacteraceae</taxon>
        <taxon>Campylobacter</taxon>
    </lineage>
</organism>
<sequence>MAAVKLYNTWGFINTNGDFVIKPKFDDVWYFSGGKARVKLNEKWVYIDKKGNIVPKD</sequence>
<evidence type="ECO:0000313" key="1">
    <source>
        <dbReference type="EMBL" id="EDP6814313.1"/>
    </source>
</evidence>
<dbReference type="AlphaFoldDB" id="A0A6N6BCY8"/>
<evidence type="ECO:0008006" key="3">
    <source>
        <dbReference type="Google" id="ProtNLM"/>
    </source>
</evidence>
<dbReference type="InterPro" id="IPR032774">
    <property type="entry name" value="WG_beta_rep"/>
</dbReference>
<reference evidence="1 2" key="1">
    <citation type="submission" date="2019-11" db="EMBL/GenBank/DDBJ databases">
        <authorList>
            <consortium name="PulseNet: The National Subtyping Network for Foodborne Disease Surveillance"/>
            <person name="Tarr C.L."/>
            <person name="Trees E."/>
            <person name="Katz L.S."/>
            <person name="Carleton-Romer H.A."/>
            <person name="Stroika S."/>
            <person name="Kucerova Z."/>
            <person name="Roache K.F."/>
            <person name="Sabol A.L."/>
            <person name="Besser J."/>
            <person name="Gerner-Smidt P."/>
        </authorList>
    </citation>
    <scope>NUCLEOTIDE SEQUENCE [LARGE SCALE GENOMIC DNA]</scope>
    <source>
        <strain evidence="1 2">PNUSAC013627</strain>
    </source>
</reference>
<evidence type="ECO:0000313" key="2">
    <source>
        <dbReference type="Proteomes" id="UP000471322"/>
    </source>
</evidence>
<dbReference type="Proteomes" id="UP000471322">
    <property type="component" value="Unassembled WGS sequence"/>
</dbReference>